<dbReference type="AlphaFoldDB" id="A0A0W4ZSV1"/>
<keyword evidence="5" id="KW-0687">Ribonucleoprotein</keyword>
<keyword evidence="8" id="KW-1185">Reference proteome</keyword>
<protein>
    <recommendedName>
        <fullName evidence="6">Large ribosomal subunit protein mL50</fullName>
    </recommendedName>
</protein>
<gene>
    <name evidence="7" type="ORF">T552_00074</name>
</gene>
<evidence type="ECO:0000256" key="2">
    <source>
        <dbReference type="ARBA" id="ARBA00008860"/>
    </source>
</evidence>
<dbReference type="EMBL" id="LFVZ01000001">
    <property type="protein sequence ID" value="KTW31430.1"/>
    <property type="molecule type" value="Genomic_DNA"/>
</dbReference>
<dbReference type="Pfam" id="PF10501">
    <property type="entry name" value="Ribosomal_L50"/>
    <property type="match status" value="1"/>
</dbReference>
<comment type="subcellular location">
    <subcellularLocation>
        <location evidence="1">Mitochondrion</location>
    </subcellularLocation>
</comment>
<keyword evidence="3" id="KW-0689">Ribosomal protein</keyword>
<keyword evidence="4" id="KW-0496">Mitochondrion</keyword>
<sequence length="189" mass="21940">MTLYKAIFTGYLGSIDSVLVNKRQILCINHYIRGLNTTSKQVQQTSQEEGKEVFKVPKERQFSERRRYRCRFESLNGFKISPYGRKKPIKDIKKLEEAVKTAIIKSTDGKNDGSSQIILEEDQSFKLRMVRALYKETGHRLPDNVITKVKSVSSILKYYKQAINELKRKKDDPPVNKQLFKGSNVYIET</sequence>
<dbReference type="VEuPathDB" id="FungiDB:T552_00074"/>
<dbReference type="GO" id="GO:1990904">
    <property type="term" value="C:ribonucleoprotein complex"/>
    <property type="evidence" value="ECO:0007669"/>
    <property type="project" value="UniProtKB-KW"/>
</dbReference>
<evidence type="ECO:0000313" key="8">
    <source>
        <dbReference type="Proteomes" id="UP000054454"/>
    </source>
</evidence>
<proteinExistence type="inferred from homology"/>
<dbReference type="OrthoDB" id="5355726at2759"/>
<evidence type="ECO:0000256" key="3">
    <source>
        <dbReference type="ARBA" id="ARBA00022980"/>
    </source>
</evidence>
<reference evidence="8" key="1">
    <citation type="journal article" date="2016" name="Nat. Commun.">
        <title>Genome analysis of three Pneumocystis species reveals adaptation mechanisms to life exclusively in mammalian hosts.</title>
        <authorList>
            <person name="Ma L."/>
            <person name="Chen Z."/>
            <person name="Huang D.W."/>
            <person name="Kutty G."/>
            <person name="Ishihara M."/>
            <person name="Wang H."/>
            <person name="Abouelleil A."/>
            <person name="Bishop L."/>
            <person name="Davey E."/>
            <person name="Deng R."/>
            <person name="Deng X."/>
            <person name="Fan L."/>
            <person name="Fantoni G."/>
            <person name="Fitzgerald M."/>
            <person name="Gogineni E."/>
            <person name="Goldberg J.M."/>
            <person name="Handley G."/>
            <person name="Hu X."/>
            <person name="Huber C."/>
            <person name="Jiao X."/>
            <person name="Jones K."/>
            <person name="Levin J.Z."/>
            <person name="Liu Y."/>
            <person name="Macdonald P."/>
            <person name="Melnikov A."/>
            <person name="Raley C."/>
            <person name="Sassi M."/>
            <person name="Sherman B.T."/>
            <person name="Song X."/>
            <person name="Sykes S."/>
            <person name="Tran B."/>
            <person name="Walsh L."/>
            <person name="Xia Y."/>
            <person name="Yang J."/>
            <person name="Young S."/>
            <person name="Zeng Q."/>
            <person name="Zheng X."/>
            <person name="Stephens R."/>
            <person name="Nusbaum C."/>
            <person name="Birren B.W."/>
            <person name="Azadi P."/>
            <person name="Lempicki R.A."/>
            <person name="Cuomo C.A."/>
            <person name="Kovacs J.A."/>
        </authorList>
    </citation>
    <scope>NUCLEOTIDE SEQUENCE [LARGE SCALE GENOMIC DNA]</scope>
    <source>
        <strain evidence="8">B80</strain>
    </source>
</reference>
<comment type="similarity">
    <text evidence="2">Belongs to the mitochondrion-specific ribosomal protein mL50 family.</text>
</comment>
<dbReference type="GO" id="GO:0005739">
    <property type="term" value="C:mitochondrion"/>
    <property type="evidence" value="ECO:0007669"/>
    <property type="project" value="UniProtKB-SubCell"/>
</dbReference>
<evidence type="ECO:0000256" key="5">
    <source>
        <dbReference type="ARBA" id="ARBA00023274"/>
    </source>
</evidence>
<dbReference type="GO" id="GO:0005840">
    <property type="term" value="C:ribosome"/>
    <property type="evidence" value="ECO:0007669"/>
    <property type="project" value="UniProtKB-KW"/>
</dbReference>
<dbReference type="RefSeq" id="XP_018227546.1">
    <property type="nucleotide sequence ID" value="XM_018368696.1"/>
</dbReference>
<evidence type="ECO:0000256" key="1">
    <source>
        <dbReference type="ARBA" id="ARBA00004173"/>
    </source>
</evidence>
<evidence type="ECO:0000256" key="6">
    <source>
        <dbReference type="ARBA" id="ARBA00035183"/>
    </source>
</evidence>
<organism evidence="7 8">
    <name type="scientific">Pneumocystis carinii (strain B80)</name>
    <name type="common">Rat pneumocystis pneumonia agent</name>
    <name type="synonym">Pneumocystis carinii f. sp. carinii</name>
    <dbReference type="NCBI Taxonomy" id="1408658"/>
    <lineage>
        <taxon>Eukaryota</taxon>
        <taxon>Fungi</taxon>
        <taxon>Dikarya</taxon>
        <taxon>Ascomycota</taxon>
        <taxon>Taphrinomycotina</taxon>
        <taxon>Pneumocystomycetes</taxon>
        <taxon>Pneumocystaceae</taxon>
        <taxon>Pneumocystis</taxon>
    </lineage>
</organism>
<name>A0A0W4ZSV1_PNEC8</name>
<dbReference type="InterPro" id="IPR018305">
    <property type="entry name" value="Ribosomal_m50"/>
</dbReference>
<comment type="caution">
    <text evidence="7">The sequence shown here is derived from an EMBL/GenBank/DDBJ whole genome shotgun (WGS) entry which is preliminary data.</text>
</comment>
<evidence type="ECO:0000313" key="7">
    <source>
        <dbReference type="EMBL" id="KTW31430.1"/>
    </source>
</evidence>
<evidence type="ECO:0000256" key="4">
    <source>
        <dbReference type="ARBA" id="ARBA00023128"/>
    </source>
</evidence>
<dbReference type="GeneID" id="28934898"/>
<accession>A0A0W4ZSV1</accession>
<dbReference type="Proteomes" id="UP000054454">
    <property type="component" value="Unassembled WGS sequence"/>
</dbReference>